<keyword evidence="1" id="KW-0812">Transmembrane</keyword>
<keyword evidence="1" id="KW-1133">Transmembrane helix</keyword>
<proteinExistence type="predicted"/>
<dbReference type="EMBL" id="BIMW01000129">
    <property type="protein sequence ID" value="GCE95418.1"/>
    <property type="molecule type" value="Genomic_DNA"/>
</dbReference>
<evidence type="ECO:0000313" key="3">
    <source>
        <dbReference type="Proteomes" id="UP000326169"/>
    </source>
</evidence>
<comment type="caution">
    <text evidence="2">The sequence shown here is derived from an EMBL/GenBank/DDBJ whole genome shotgun (WGS) entry which is preliminary data.</text>
</comment>
<feature type="transmembrane region" description="Helical" evidence="1">
    <location>
        <begin position="12"/>
        <end position="32"/>
    </location>
</feature>
<protein>
    <recommendedName>
        <fullName evidence="4">Tetratricopeptide repeat protein</fullName>
    </recommendedName>
</protein>
<dbReference type="RefSeq" id="WP_006619007.1">
    <property type="nucleotide sequence ID" value="NZ_BIMW01000129.1"/>
</dbReference>
<name>A0A5M3TC04_LIMPL</name>
<organism evidence="2 3">
    <name type="scientific">Limnospira platensis NIES-46</name>
    <dbReference type="NCBI Taxonomy" id="1236695"/>
    <lineage>
        <taxon>Bacteria</taxon>
        <taxon>Bacillati</taxon>
        <taxon>Cyanobacteriota</taxon>
        <taxon>Cyanophyceae</taxon>
        <taxon>Oscillatoriophycideae</taxon>
        <taxon>Oscillatoriales</taxon>
        <taxon>Sirenicapillariaceae</taxon>
        <taxon>Limnospira</taxon>
    </lineage>
</organism>
<evidence type="ECO:0000256" key="1">
    <source>
        <dbReference type="SAM" id="Phobius"/>
    </source>
</evidence>
<evidence type="ECO:0008006" key="4">
    <source>
        <dbReference type="Google" id="ProtNLM"/>
    </source>
</evidence>
<reference evidence="2 3" key="1">
    <citation type="journal article" date="2019" name="J Genomics">
        <title>The Draft Genome of a Hydrogen-producing Cyanobacterium, Arthrospira platensis NIES-46.</title>
        <authorList>
            <person name="Suzuki S."/>
            <person name="Yamaguchi H."/>
            <person name="Kawachi M."/>
        </authorList>
    </citation>
    <scope>NUCLEOTIDE SEQUENCE [LARGE SCALE GENOMIC DNA]</scope>
    <source>
        <strain evidence="2 3">NIES-46</strain>
    </source>
</reference>
<keyword evidence="3" id="KW-1185">Reference proteome</keyword>
<keyword evidence="1" id="KW-0472">Membrane</keyword>
<evidence type="ECO:0000313" key="2">
    <source>
        <dbReference type="EMBL" id="GCE95418.1"/>
    </source>
</evidence>
<gene>
    <name evidence="2" type="ORF">NIES46_34810</name>
</gene>
<sequence>MSSLVVKRFEGLFPAAIAVVALGAIIGLQIYAPGGARLGDRFSEENGPQLTQSEAEREEQRLAANLEILKNLPSLGFDNLLASWVFLNFLQYFGDREARNLTGFQLNDNFFDVISRLDPRWIDMYLFLSTAVGYYQAQPELSVELMGRGTRALSPEFPGAWRLWRLKSLDELLLLGDIPAAVESLETASEWAQASGYEPAANLFRDAANTLRDNPDSVPIRINAWLTVYSQTMDTLVRERALTELEALGVEIQEGEDGELRFFVPPRPEAEN</sequence>
<dbReference type="Proteomes" id="UP000326169">
    <property type="component" value="Unassembled WGS sequence"/>
</dbReference>
<dbReference type="GeneID" id="301684262"/>
<accession>A0A5M3TC04</accession>